<evidence type="ECO:0000313" key="2">
    <source>
        <dbReference type="Proteomes" id="UP000474967"/>
    </source>
</evidence>
<sequence>MSKSVDEDPDVIVEDAEAKAVEAEALVTAIEDRIVAGDDTVTHADLSEQISVARFARKLVEAAREKAKSIRESKRQVVLSQIRGEMDAHATAEGTRRVELLTNVESAVLAFVSEYASDNAKFSDWRGRMAAAGVKPIGPRFAALASDQGLSYSDSAVRAGTREFQPEYSGLVLQGLLHSLLNSSQLGREYFTADNAGYPTRDELFARVRTVAQEVPGIPEDALFYRHENGQVHMRDTAHAWPAEDLKRLGLTPISREEAIAE</sequence>
<evidence type="ECO:0000313" key="1">
    <source>
        <dbReference type="EMBL" id="NEN07619.1"/>
    </source>
</evidence>
<dbReference type="EMBL" id="JAAGWY010000004">
    <property type="protein sequence ID" value="NEN07619.1"/>
    <property type="molecule type" value="Genomic_DNA"/>
</dbReference>
<dbReference type="AlphaFoldDB" id="A0A6L9Y1P9"/>
<accession>A0A6L9Y1P9</accession>
<gene>
    <name evidence="1" type="ORF">G3T36_17315</name>
</gene>
<dbReference type="RefSeq" id="WP_163291085.1">
    <property type="nucleotide sequence ID" value="NZ_JAAGWY010000004.1"/>
</dbReference>
<comment type="caution">
    <text evidence="1">The sequence shown here is derived from an EMBL/GenBank/DDBJ whole genome shotgun (WGS) entry which is preliminary data.</text>
</comment>
<dbReference type="Proteomes" id="UP000474967">
    <property type="component" value="Unassembled WGS sequence"/>
</dbReference>
<protein>
    <submittedName>
        <fullName evidence="1">Uncharacterized protein</fullName>
    </submittedName>
</protein>
<reference evidence="1 2" key="1">
    <citation type="journal article" date="2014" name="J. Microbiol.">
        <title>Diaminobutyricibacter tongyongensis gen. nov., sp. nov. and Homoserinibacter gongjuensis gen. nov., sp. nov. belong to the family Microbacteriaceae.</title>
        <authorList>
            <person name="Kim S.J."/>
            <person name="Ahn J.H."/>
            <person name="Weon H.Y."/>
            <person name="Hamada M."/>
            <person name="Suzuki K."/>
            <person name="Kwon S.W."/>
        </authorList>
    </citation>
    <scope>NUCLEOTIDE SEQUENCE [LARGE SCALE GENOMIC DNA]</scope>
    <source>
        <strain evidence="1 2">NBRC 108724</strain>
    </source>
</reference>
<organism evidence="1 2">
    <name type="scientific">Leifsonia tongyongensis</name>
    <dbReference type="NCBI Taxonomy" id="1268043"/>
    <lineage>
        <taxon>Bacteria</taxon>
        <taxon>Bacillati</taxon>
        <taxon>Actinomycetota</taxon>
        <taxon>Actinomycetes</taxon>
        <taxon>Micrococcales</taxon>
        <taxon>Microbacteriaceae</taxon>
        <taxon>Leifsonia</taxon>
    </lineage>
</organism>
<proteinExistence type="predicted"/>
<name>A0A6L9Y1P9_9MICO</name>
<keyword evidence="2" id="KW-1185">Reference proteome</keyword>